<dbReference type="EMBL" id="KB456265">
    <property type="protein sequence ID" value="EMF12305.1"/>
    <property type="molecule type" value="Genomic_DNA"/>
</dbReference>
<organism evidence="1 2">
    <name type="scientific">Sphaerulina musiva (strain SO2202)</name>
    <name type="common">Poplar stem canker fungus</name>
    <name type="synonym">Septoria musiva</name>
    <dbReference type="NCBI Taxonomy" id="692275"/>
    <lineage>
        <taxon>Eukaryota</taxon>
        <taxon>Fungi</taxon>
        <taxon>Dikarya</taxon>
        <taxon>Ascomycota</taxon>
        <taxon>Pezizomycotina</taxon>
        <taxon>Dothideomycetes</taxon>
        <taxon>Dothideomycetidae</taxon>
        <taxon>Mycosphaerellales</taxon>
        <taxon>Mycosphaerellaceae</taxon>
        <taxon>Sphaerulina</taxon>
    </lineage>
</organism>
<dbReference type="HOGENOM" id="CLU_3112208_0_0_1"/>
<dbReference type="AlphaFoldDB" id="N1QKI3"/>
<name>N1QKI3_SPHMS</name>
<protein>
    <submittedName>
        <fullName evidence="1">Uncharacterized protein</fullName>
    </submittedName>
</protein>
<evidence type="ECO:0000313" key="1">
    <source>
        <dbReference type="EMBL" id="EMF12305.1"/>
    </source>
</evidence>
<feature type="non-terminal residue" evidence="1">
    <location>
        <position position="51"/>
    </location>
</feature>
<dbReference type="GeneID" id="27903037"/>
<dbReference type="RefSeq" id="XP_016760426.1">
    <property type="nucleotide sequence ID" value="XM_016905900.1"/>
</dbReference>
<evidence type="ECO:0000313" key="2">
    <source>
        <dbReference type="Proteomes" id="UP000016931"/>
    </source>
</evidence>
<gene>
    <name evidence="1" type="ORF">SEPMUDRAFT_149997</name>
</gene>
<proteinExistence type="predicted"/>
<sequence length="51" mass="5741">MSERHNLWDRVYDIACHFLASELEAQLCNRTVTLVASISCTTLVKSQSLEG</sequence>
<keyword evidence="2" id="KW-1185">Reference proteome</keyword>
<dbReference type="Proteomes" id="UP000016931">
    <property type="component" value="Unassembled WGS sequence"/>
</dbReference>
<reference evidence="1 2" key="1">
    <citation type="journal article" date="2012" name="PLoS Pathog.">
        <title>Diverse lifestyles and strategies of plant pathogenesis encoded in the genomes of eighteen Dothideomycetes fungi.</title>
        <authorList>
            <person name="Ohm R.A."/>
            <person name="Feau N."/>
            <person name="Henrissat B."/>
            <person name="Schoch C.L."/>
            <person name="Horwitz B.A."/>
            <person name="Barry K.W."/>
            <person name="Condon B.J."/>
            <person name="Copeland A.C."/>
            <person name="Dhillon B."/>
            <person name="Glaser F."/>
            <person name="Hesse C.N."/>
            <person name="Kosti I."/>
            <person name="LaButti K."/>
            <person name="Lindquist E.A."/>
            <person name="Lucas S."/>
            <person name="Salamov A.A."/>
            <person name="Bradshaw R.E."/>
            <person name="Ciuffetti L."/>
            <person name="Hamelin R.C."/>
            <person name="Kema G.H.J."/>
            <person name="Lawrence C."/>
            <person name="Scott J.A."/>
            <person name="Spatafora J.W."/>
            <person name="Turgeon B.G."/>
            <person name="de Wit P.J.G.M."/>
            <person name="Zhong S."/>
            <person name="Goodwin S.B."/>
            <person name="Grigoriev I.V."/>
        </authorList>
    </citation>
    <scope>NUCLEOTIDE SEQUENCE [LARGE SCALE GENOMIC DNA]</scope>
    <source>
        <strain evidence="1 2">SO2202</strain>
    </source>
</reference>
<accession>N1QKI3</accession>